<reference evidence="2" key="1">
    <citation type="journal article" date="2014" name="Int. J. Syst. Evol. Microbiol.">
        <title>Complete genome sequence of Corynebacterium casei LMG S-19264T (=DSM 44701T), isolated from a smear-ripened cheese.</title>
        <authorList>
            <consortium name="US DOE Joint Genome Institute (JGI-PGF)"/>
            <person name="Walter F."/>
            <person name="Albersmeier A."/>
            <person name="Kalinowski J."/>
            <person name="Ruckert C."/>
        </authorList>
    </citation>
    <scope>NUCLEOTIDE SEQUENCE</scope>
    <source>
        <strain evidence="2">KCTC 23310</strain>
    </source>
</reference>
<evidence type="ECO:0000313" key="2">
    <source>
        <dbReference type="EMBL" id="GHC53722.1"/>
    </source>
</evidence>
<accession>A0A918WK44</accession>
<protein>
    <submittedName>
        <fullName evidence="2">Uncharacterized protein</fullName>
    </submittedName>
</protein>
<name>A0A918WK44_9RHOB</name>
<organism evidence="2 3">
    <name type="scientific">Neogemmobacter tilapiae</name>
    <dbReference type="NCBI Taxonomy" id="875041"/>
    <lineage>
        <taxon>Bacteria</taxon>
        <taxon>Pseudomonadati</taxon>
        <taxon>Pseudomonadota</taxon>
        <taxon>Alphaproteobacteria</taxon>
        <taxon>Rhodobacterales</taxon>
        <taxon>Paracoccaceae</taxon>
        <taxon>Neogemmobacter</taxon>
    </lineage>
</organism>
<evidence type="ECO:0000256" key="1">
    <source>
        <dbReference type="SAM" id="MobiDB-lite"/>
    </source>
</evidence>
<sequence length="53" mass="5646">MDYSKSGGPKTAKNPTRHQEGKPSGKAKPPGGRLSKQELLARMKAATEAKKPV</sequence>
<proteinExistence type="predicted"/>
<comment type="caution">
    <text evidence="2">The sequence shown here is derived from an EMBL/GenBank/DDBJ whole genome shotgun (WGS) entry which is preliminary data.</text>
</comment>
<feature type="compositionally biased region" description="Basic and acidic residues" evidence="1">
    <location>
        <begin position="35"/>
        <end position="53"/>
    </location>
</feature>
<dbReference type="Proteomes" id="UP000638981">
    <property type="component" value="Unassembled WGS sequence"/>
</dbReference>
<evidence type="ECO:0000313" key="3">
    <source>
        <dbReference type="Proteomes" id="UP000638981"/>
    </source>
</evidence>
<dbReference type="EMBL" id="BMYJ01000004">
    <property type="protein sequence ID" value="GHC53722.1"/>
    <property type="molecule type" value="Genomic_DNA"/>
</dbReference>
<feature type="region of interest" description="Disordered" evidence="1">
    <location>
        <begin position="1"/>
        <end position="53"/>
    </location>
</feature>
<dbReference type="AlphaFoldDB" id="A0A918WK44"/>
<gene>
    <name evidence="2" type="ORF">GCM10007315_15600</name>
</gene>
<dbReference type="RefSeq" id="WP_189411073.1">
    <property type="nucleotide sequence ID" value="NZ_BMYJ01000004.1"/>
</dbReference>
<keyword evidence="3" id="KW-1185">Reference proteome</keyword>
<reference evidence="2" key="2">
    <citation type="submission" date="2020-09" db="EMBL/GenBank/DDBJ databases">
        <authorList>
            <person name="Sun Q."/>
            <person name="Kim S."/>
        </authorList>
    </citation>
    <scope>NUCLEOTIDE SEQUENCE</scope>
    <source>
        <strain evidence="2">KCTC 23310</strain>
    </source>
</reference>